<sequence length="178" mass="19498">MKALFFLIPFFFINACKTQTGTVISSENTSMGQVENRATGCPEEGTCNVVIHKNKHLVVKEDGTGAMYPEMVAGENTVVVYTFSKEGPAGTADGNYSETIHFEIPAGVENLSKEDAMLAEVNLLYGKQCFCRGEAGFYPIRNGKLLVEKSSQGIVFDLKFKVEKTSQVISHITETVKL</sequence>
<comment type="caution">
    <text evidence="1">The sequence shown here is derived from an EMBL/GenBank/DDBJ whole genome shotgun (WGS) entry which is preliminary data.</text>
</comment>
<organism evidence="1 2">
    <name type="scientific">Aequorivita soesokkakensis</name>
    <dbReference type="NCBI Taxonomy" id="1385699"/>
    <lineage>
        <taxon>Bacteria</taxon>
        <taxon>Pseudomonadati</taxon>
        <taxon>Bacteroidota</taxon>
        <taxon>Flavobacteriia</taxon>
        <taxon>Flavobacteriales</taxon>
        <taxon>Flavobacteriaceae</taxon>
        <taxon>Aequorivita</taxon>
    </lineage>
</organism>
<dbReference type="STRING" id="1385699.A7A78_14085"/>
<reference evidence="1 2" key="1">
    <citation type="submission" date="2016-05" db="EMBL/GenBank/DDBJ databases">
        <title>Genome sequencing of Vitellibacter soesokkakensis RSSK-12.</title>
        <authorList>
            <person name="Thevarajoo S."/>
            <person name="Selvaratnam C."/>
            <person name="Goh K.M."/>
            <person name="Chan K.-G."/>
            <person name="Chong C.S."/>
        </authorList>
    </citation>
    <scope>NUCLEOTIDE SEQUENCE [LARGE SCALE GENOMIC DNA]</scope>
    <source>
        <strain evidence="1 2">RSSK-12</strain>
    </source>
</reference>
<accession>A0A1A9LCY0</accession>
<protein>
    <submittedName>
        <fullName evidence="1">Uncharacterized protein</fullName>
    </submittedName>
</protein>
<gene>
    <name evidence="1" type="ORF">A7A78_14085</name>
</gene>
<evidence type="ECO:0000313" key="1">
    <source>
        <dbReference type="EMBL" id="OAD90834.1"/>
    </source>
</evidence>
<name>A0A1A9LCY0_9FLAO</name>
<proteinExistence type="predicted"/>
<keyword evidence="2" id="KW-1185">Reference proteome</keyword>
<dbReference type="Proteomes" id="UP000077552">
    <property type="component" value="Unassembled WGS sequence"/>
</dbReference>
<dbReference type="AlphaFoldDB" id="A0A1A9LCY0"/>
<evidence type="ECO:0000313" key="2">
    <source>
        <dbReference type="Proteomes" id="UP000077552"/>
    </source>
</evidence>
<dbReference type="EMBL" id="LXIE01000031">
    <property type="protein sequence ID" value="OAD90834.1"/>
    <property type="molecule type" value="Genomic_DNA"/>
</dbReference>